<feature type="transmembrane region" description="Helical" evidence="6">
    <location>
        <begin position="188"/>
        <end position="207"/>
    </location>
</feature>
<dbReference type="AlphaFoldDB" id="A0AAW1TEB9"/>
<keyword evidence="3 6" id="KW-0812">Transmembrane</keyword>
<dbReference type="PANTHER" id="PTHR43066:SF5">
    <property type="entry name" value="RHOMBOID-LIKE PROTEIN 11, CHLOROPLASTIC-RELATED"/>
    <property type="match status" value="1"/>
</dbReference>
<dbReference type="EMBL" id="JALJOV010000139">
    <property type="protein sequence ID" value="KAK9866699.1"/>
    <property type="molecule type" value="Genomic_DNA"/>
</dbReference>
<evidence type="ECO:0000256" key="5">
    <source>
        <dbReference type="ARBA" id="ARBA00023136"/>
    </source>
</evidence>
<dbReference type="Proteomes" id="UP001485043">
    <property type="component" value="Unassembled WGS sequence"/>
</dbReference>
<name>A0AAW1TEB9_9CHLO</name>
<gene>
    <name evidence="8" type="ORF">WJX84_001104</name>
</gene>
<dbReference type="InterPro" id="IPR022764">
    <property type="entry name" value="Peptidase_S54_rhomboid_dom"/>
</dbReference>
<accession>A0AAW1TEB9</accession>
<feature type="domain" description="Peptidase S54 rhomboid" evidence="7">
    <location>
        <begin position="124"/>
        <end position="275"/>
    </location>
</feature>
<dbReference type="InterPro" id="IPR035952">
    <property type="entry name" value="Rhomboid-like_sf"/>
</dbReference>
<evidence type="ECO:0000313" key="8">
    <source>
        <dbReference type="EMBL" id="KAK9866699.1"/>
    </source>
</evidence>
<evidence type="ECO:0000259" key="7">
    <source>
        <dbReference type="Pfam" id="PF01694"/>
    </source>
</evidence>
<keyword evidence="5 6" id="KW-0472">Membrane</keyword>
<organism evidence="8 9">
    <name type="scientific">Apatococcus fuscideae</name>
    <dbReference type="NCBI Taxonomy" id="2026836"/>
    <lineage>
        <taxon>Eukaryota</taxon>
        <taxon>Viridiplantae</taxon>
        <taxon>Chlorophyta</taxon>
        <taxon>core chlorophytes</taxon>
        <taxon>Trebouxiophyceae</taxon>
        <taxon>Chlorellales</taxon>
        <taxon>Chlorellaceae</taxon>
        <taxon>Apatococcus</taxon>
    </lineage>
</organism>
<evidence type="ECO:0000313" key="9">
    <source>
        <dbReference type="Proteomes" id="UP001485043"/>
    </source>
</evidence>
<feature type="transmembrane region" description="Helical" evidence="6">
    <location>
        <begin position="126"/>
        <end position="151"/>
    </location>
</feature>
<sequence>MLSLTCLSAPGTGKLPLSGRYQSTLAPLSGRLSLRAGSPSTTNQQRFRLSPTASAVDPDAAADRILKKATQGSKVPNSKKSAILTSGGTGIGVFSLLLLNIIVFVLDLFFPSIIRAMWLNHAAARWWQFISCAFCHVGWEHLSNNLFLLFVFGRIVEEEEGAAGVWVSYLLSAVGGSVASYLTMRHAGYSLGASGAVFGLFAVSVLCKLSFNLKKLLEAAILGQFVVKQVLQEVSSQGALMRGGYGATLGGHSIGHIAHLGGAAAGVLLVFALSKIPAPANA</sequence>
<evidence type="ECO:0000256" key="4">
    <source>
        <dbReference type="ARBA" id="ARBA00022989"/>
    </source>
</evidence>
<dbReference type="FunFam" id="1.20.1540.10:FF:000013">
    <property type="entry name" value="Rhomboid protease aarA"/>
    <property type="match status" value="1"/>
</dbReference>
<reference evidence="8 9" key="1">
    <citation type="journal article" date="2024" name="Nat. Commun.">
        <title>Phylogenomics reveals the evolutionary origins of lichenization in chlorophyte algae.</title>
        <authorList>
            <person name="Puginier C."/>
            <person name="Libourel C."/>
            <person name="Otte J."/>
            <person name="Skaloud P."/>
            <person name="Haon M."/>
            <person name="Grisel S."/>
            <person name="Petersen M."/>
            <person name="Berrin J.G."/>
            <person name="Delaux P.M."/>
            <person name="Dal Grande F."/>
            <person name="Keller J."/>
        </authorList>
    </citation>
    <scope>NUCLEOTIDE SEQUENCE [LARGE SCALE GENOMIC DNA]</scope>
    <source>
        <strain evidence="8 9">SAG 2523</strain>
    </source>
</reference>
<feature type="transmembrane region" description="Helical" evidence="6">
    <location>
        <begin position="82"/>
        <end position="106"/>
    </location>
</feature>
<dbReference type="SUPFAM" id="SSF144091">
    <property type="entry name" value="Rhomboid-like"/>
    <property type="match status" value="1"/>
</dbReference>
<dbReference type="Pfam" id="PF01694">
    <property type="entry name" value="Rhomboid"/>
    <property type="match status" value="1"/>
</dbReference>
<evidence type="ECO:0000256" key="2">
    <source>
        <dbReference type="ARBA" id="ARBA00009045"/>
    </source>
</evidence>
<comment type="caution">
    <text evidence="8">The sequence shown here is derived from an EMBL/GenBank/DDBJ whole genome shotgun (WGS) entry which is preliminary data.</text>
</comment>
<evidence type="ECO:0000256" key="1">
    <source>
        <dbReference type="ARBA" id="ARBA00004141"/>
    </source>
</evidence>
<dbReference type="PANTHER" id="PTHR43066">
    <property type="entry name" value="RHOMBOID-RELATED PROTEIN"/>
    <property type="match status" value="1"/>
</dbReference>
<evidence type="ECO:0000256" key="3">
    <source>
        <dbReference type="ARBA" id="ARBA00022692"/>
    </source>
</evidence>
<comment type="subcellular location">
    <subcellularLocation>
        <location evidence="1">Membrane</location>
        <topology evidence="1">Multi-pass membrane protein</topology>
    </subcellularLocation>
</comment>
<protein>
    <recommendedName>
        <fullName evidence="7">Peptidase S54 rhomboid domain-containing protein</fullName>
    </recommendedName>
</protein>
<keyword evidence="4 6" id="KW-1133">Transmembrane helix</keyword>
<keyword evidence="9" id="KW-1185">Reference proteome</keyword>
<dbReference type="GO" id="GO:0004252">
    <property type="term" value="F:serine-type endopeptidase activity"/>
    <property type="evidence" value="ECO:0007669"/>
    <property type="project" value="InterPro"/>
</dbReference>
<dbReference type="Gene3D" id="1.20.1540.10">
    <property type="entry name" value="Rhomboid-like"/>
    <property type="match status" value="1"/>
</dbReference>
<proteinExistence type="inferred from homology"/>
<comment type="similarity">
    <text evidence="2">Belongs to the peptidase S54 family.</text>
</comment>
<evidence type="ECO:0000256" key="6">
    <source>
        <dbReference type="SAM" id="Phobius"/>
    </source>
</evidence>
<dbReference type="GO" id="GO:0016020">
    <property type="term" value="C:membrane"/>
    <property type="evidence" value="ECO:0007669"/>
    <property type="project" value="UniProtKB-SubCell"/>
</dbReference>
<feature type="transmembrane region" description="Helical" evidence="6">
    <location>
        <begin position="163"/>
        <end position="182"/>
    </location>
</feature>